<organism evidence="1 2">
    <name type="scientific">Aphanothece cf. minutissima CCALA 015</name>
    <dbReference type="NCBI Taxonomy" id="2107695"/>
    <lineage>
        <taxon>Bacteria</taxon>
        <taxon>Bacillati</taxon>
        <taxon>Cyanobacteriota</taxon>
        <taxon>Cyanophyceae</taxon>
        <taxon>Oscillatoriophycideae</taxon>
        <taxon>Chroococcales</taxon>
        <taxon>Aphanothecaceae</taxon>
        <taxon>Aphanothece</taxon>
    </lineage>
</organism>
<comment type="caution">
    <text evidence="1">The sequence shown here is derived from an EMBL/GenBank/DDBJ whole genome shotgun (WGS) entry which is preliminary data.</text>
</comment>
<gene>
    <name evidence="1" type="ORF">C7B81_13655</name>
</gene>
<dbReference type="Proteomes" id="UP000238218">
    <property type="component" value="Unassembled WGS sequence"/>
</dbReference>
<keyword evidence="2" id="KW-1185">Reference proteome</keyword>
<dbReference type="EMBL" id="PVWP01000010">
    <property type="protein sequence ID" value="PSB36305.1"/>
    <property type="molecule type" value="Genomic_DNA"/>
</dbReference>
<sequence length="182" mass="20413">MPAPLRHGFDLRPFGGECPAPDLRLEGEVSREGAQLKLRYRLGGAIETVQVPPPVASPERRDNLWTATCFECFWGIAGERPYWELNLSPAGHWNLYRLEDYRQGLRPEPGYDRPLHRVSQRDGVLSMELDLPLPAAIPAGAPLQVAIAGVIEDRRSQLSYWALAHPGAEPDFHRRDAFLLGL</sequence>
<evidence type="ECO:0000313" key="1">
    <source>
        <dbReference type="EMBL" id="PSB36305.1"/>
    </source>
</evidence>
<accession>A0ABX5F4K9</accession>
<dbReference type="Gene3D" id="2.60.40.1190">
    <property type="match status" value="1"/>
</dbReference>
<name>A0ABX5F4K9_9CHRO</name>
<evidence type="ECO:0000313" key="2">
    <source>
        <dbReference type="Proteomes" id="UP000238218"/>
    </source>
</evidence>
<dbReference type="CDD" id="cd09627">
    <property type="entry name" value="DOMON_murB_like"/>
    <property type="match status" value="1"/>
</dbReference>
<proteinExistence type="predicted"/>
<dbReference type="RefSeq" id="WP_106222617.1">
    <property type="nucleotide sequence ID" value="NZ_PVWP01000010.1"/>
</dbReference>
<reference evidence="1 2" key="1">
    <citation type="submission" date="2018-03" db="EMBL/GenBank/DDBJ databases">
        <title>The ancient ancestry and fast evolution of plastids.</title>
        <authorList>
            <person name="Moore K.R."/>
            <person name="Magnabosco C."/>
            <person name="Momper L."/>
            <person name="Gold D.A."/>
            <person name="Bosak T."/>
            <person name="Fournier G.P."/>
        </authorList>
    </citation>
    <scope>NUCLEOTIDE SEQUENCE [LARGE SCALE GENOMIC DNA]</scope>
    <source>
        <strain evidence="1 2">CCALA 015</strain>
    </source>
</reference>
<evidence type="ECO:0008006" key="3">
    <source>
        <dbReference type="Google" id="ProtNLM"/>
    </source>
</evidence>
<protein>
    <recommendedName>
        <fullName evidence="3">DOMON-like domain-containing protein</fullName>
    </recommendedName>
</protein>